<dbReference type="GO" id="GO:0005096">
    <property type="term" value="F:GTPase activator activity"/>
    <property type="evidence" value="ECO:0007669"/>
    <property type="project" value="TreeGrafter"/>
</dbReference>
<dbReference type="SMART" id="SM00323">
    <property type="entry name" value="RasGAP"/>
    <property type="match status" value="1"/>
</dbReference>
<keyword evidence="10" id="KW-1185">Reference proteome</keyword>
<dbReference type="Pfam" id="PF00616">
    <property type="entry name" value="RasGAP"/>
    <property type="match status" value="1"/>
</dbReference>
<evidence type="ECO:0000313" key="9">
    <source>
        <dbReference type="Ensembl" id="ENSSGRP00000074432.1"/>
    </source>
</evidence>
<dbReference type="GO" id="GO:0120025">
    <property type="term" value="C:plasma membrane bounded cell projection"/>
    <property type="evidence" value="ECO:0007669"/>
    <property type="project" value="UniProtKB-ARBA"/>
</dbReference>
<organism evidence="9 10">
    <name type="scientific">Sinocyclocheilus grahami</name>
    <name type="common">Dianchi golden-line fish</name>
    <name type="synonym">Barbus grahami</name>
    <dbReference type="NCBI Taxonomy" id="75366"/>
    <lineage>
        <taxon>Eukaryota</taxon>
        <taxon>Metazoa</taxon>
        <taxon>Chordata</taxon>
        <taxon>Craniata</taxon>
        <taxon>Vertebrata</taxon>
        <taxon>Euteleostomi</taxon>
        <taxon>Actinopterygii</taxon>
        <taxon>Neopterygii</taxon>
        <taxon>Teleostei</taxon>
        <taxon>Ostariophysi</taxon>
        <taxon>Cypriniformes</taxon>
        <taxon>Cyprinidae</taxon>
        <taxon>Cyprininae</taxon>
        <taxon>Sinocyclocheilus</taxon>
    </lineage>
</organism>
<dbReference type="Ensembl" id="ENSSGRT00000079229.1">
    <property type="protein sequence ID" value="ENSSGRP00000074432.1"/>
    <property type="gene ID" value="ENSSGRG00000032555.1"/>
</dbReference>
<feature type="domain" description="WW" evidence="7">
    <location>
        <begin position="600"/>
        <end position="627"/>
    </location>
</feature>
<dbReference type="CDD" id="cd05131">
    <property type="entry name" value="RasGAP_IQGAP2"/>
    <property type="match status" value="1"/>
</dbReference>
<feature type="region of interest" description="Disordered" evidence="5">
    <location>
        <begin position="1"/>
        <end position="22"/>
    </location>
</feature>
<dbReference type="Pfam" id="PF00612">
    <property type="entry name" value="IQ"/>
    <property type="match status" value="3"/>
</dbReference>
<keyword evidence="3" id="KW-0112">Calmodulin-binding</keyword>
<evidence type="ECO:0000259" key="6">
    <source>
        <dbReference type="PROSITE" id="PS50018"/>
    </source>
</evidence>
<feature type="domain" description="Calponin-homology (CH)" evidence="8">
    <location>
        <begin position="50"/>
        <end position="165"/>
    </location>
</feature>
<feature type="coiled-coil region" evidence="4">
    <location>
        <begin position="174"/>
        <end position="201"/>
    </location>
</feature>
<name>A0A672QF13_SINGR</name>
<sequence>LKNSEFVKSEGKKPEEPRGKERMTTIVDDERLSAEEMDERRRQNIAYEYLCHLEEAKQWMEACLGEQLPLTTELEHGLRNGVYLGKLAKFFAPQLVSEKKIYDRDQSRYQHSGLHFRHTDNTVQWLRAMESVGLPKIFYPETTDVYDRKNMPKVIYCIHALSLYLYKLGIAPQIQDLLGKVDFTEEEISNMRKELDKYGIQMPAFSKIGGILANELSVDEAALHAAVFAINEAIDKGHAESTMVALQNPNALLRNTQKPLAQDYQDTLSKAKRKKEDQASGRRSSVATEERDVYEELLTQQEIQSSVDLQEAVVAINAAIRRGIPEETVEALLNPEAQLPIVYHTAASLYQAELFSLQLGCQNKAGLTHEELCVAVEMLSAVSVLNEVLDTKDSVAVIEQLNDSPLGFSGLDADNLQRYADTLIRLRAESLAQGQEFITWNDVQKCIDTVNVQEQEEHEIIAIAEINEALNSGDPEKTLAALLLPTAKIQGVNPANAKHYHNLLLSTKDLICKSSGDESAVLWLDQIQAAVHTANRDQEDALKLAEAVADINRAVSEGDAKATLAALQCPDAGLRAVLSECAHVYHSQLAHLQRTSGSLWVKHKIKDKYDYFYNIESKEGTWVEPDNFVHDSSQLTKEDIQSVLSSVTAEYNREQLWLANEALIIQLQALIRGYLVRRAHNDRLKYLRKQEPSVIKLQASWKGYKQRRVYKDRLKTFQDSVSSAIKLQSLVKMWKAKRSYTRRLKYFKDHEKEIVKIQAYLKANKARVDYRTLTGSQHPPLSVVRKFVHLLEQSSLDLREEQEVTRLREEVVTKIRSNQQMEKDLNLMDIKIGLLVKNRITLQDVVSHSKKMKSKKNKMNKEDLAMGEKQGIKGLSKEKRKKLEAYQHLFYLLQTNPSYLAKLIFQMPQNKSTKFMDTVIFTLYNYASNQREEYLLLKLFESALREEIKSKVDHIQEIVTGNPTVIKMVLSFYRGARGQNALRQLLGPVVKEIIEDKNLGINTNPVDIYKAWVNQLETATGEASKLPYEVTPEQALSHQEVRAKLESSNQVLRTVTDKVLGSIMSSLDTIPYGMRYIAKVLKDTLHEKFPDATEDELLKIVGTLLYYRYMNPAIVAPDGFDIIDMTAGGQVHSEQRRNLASVAKMLQHAAANKLFEDESDHLTLMNSYISQTYQRFRGFFQAACDVPAPEEKFNVDEYSDMVTLSKPIIYISIEEIINTHSLVLEHKEAIAPDHSDLLHELLKNLGEVPDVESLLGEGALDADDPSKENSRSQLAKTEVSLTLTNKFELTKKLIVDVVRIQAGETLTDILETPASAEQEAEHAKLVERQVVQDSQTPEGLKSSKAMLEDRQLPLEQKKRKIFRNLRTLEQAGLVSSKHKYQEVINDISKDIRYQRRYRQRRKAELVKLQQTLTALNSKAAFYQEQINYYDTYIKTCLDNLNRKSIKLDRKEEEKSSKKASRPPKASSLKYTAAKLHEKGVILEIEGLQTNQLKNVMFDICPCEEVGDFEIKAKLMGVEMEKVQLHFQDLLQLQYEGVAVMKMFDKAKVNVNLLIFLLNKKFYGK</sequence>
<dbReference type="GO" id="GO:1903479">
    <property type="term" value="P:mitotic actomyosin contractile ring assembly actin filament organization"/>
    <property type="evidence" value="ECO:0007669"/>
    <property type="project" value="TreeGrafter"/>
</dbReference>
<dbReference type="GO" id="GO:0005516">
    <property type="term" value="F:calmodulin binding"/>
    <property type="evidence" value="ECO:0007669"/>
    <property type="project" value="UniProtKB-KW"/>
</dbReference>
<dbReference type="PROSITE" id="PS50020">
    <property type="entry name" value="WW_DOMAIN_2"/>
    <property type="match status" value="1"/>
</dbReference>
<dbReference type="Proteomes" id="UP000472262">
    <property type="component" value="Unassembled WGS sequence"/>
</dbReference>
<dbReference type="CDD" id="cd00201">
    <property type="entry name" value="WW"/>
    <property type="match status" value="1"/>
</dbReference>
<dbReference type="SUPFAM" id="SSF47576">
    <property type="entry name" value="Calponin-homology domain, CH-domain"/>
    <property type="match status" value="1"/>
</dbReference>
<keyword evidence="4" id="KW-0175">Coiled coil</keyword>
<dbReference type="InterPro" id="IPR001715">
    <property type="entry name" value="CH_dom"/>
</dbReference>
<reference evidence="9" key="2">
    <citation type="submission" date="2025-09" db="UniProtKB">
        <authorList>
            <consortium name="Ensembl"/>
        </authorList>
    </citation>
    <scope>IDENTIFICATION</scope>
</reference>
<dbReference type="PANTHER" id="PTHR14149">
    <property type="entry name" value="RAS GTPASE-ACTIVATING PROTEIN WITH IQ MOTIF"/>
    <property type="match status" value="1"/>
</dbReference>
<proteinExistence type="predicted"/>
<evidence type="ECO:0000256" key="2">
    <source>
        <dbReference type="ARBA" id="ARBA00022737"/>
    </source>
</evidence>
<dbReference type="PANTHER" id="PTHR14149:SF12">
    <property type="entry name" value="RAS GTPASE-ACTIVATING-LIKE PROTEIN IQGAP2"/>
    <property type="match status" value="1"/>
</dbReference>
<feature type="region of interest" description="Disordered" evidence="5">
    <location>
        <begin position="267"/>
        <end position="288"/>
    </location>
</feature>
<dbReference type="Pfam" id="PF00307">
    <property type="entry name" value="CH"/>
    <property type="match status" value="1"/>
</dbReference>
<dbReference type="InterPro" id="IPR001936">
    <property type="entry name" value="RasGAP_dom"/>
</dbReference>
<dbReference type="PROSITE" id="PS50096">
    <property type="entry name" value="IQ"/>
    <property type="match status" value="4"/>
</dbReference>
<keyword evidence="1" id="KW-0597">Phosphoprotein</keyword>
<dbReference type="FunFam" id="1.10.506.10:FF:000004">
    <property type="entry name" value="IQ motif containing GTPase activating protein 1"/>
    <property type="match status" value="1"/>
</dbReference>
<dbReference type="InterPro" id="IPR027417">
    <property type="entry name" value="P-loop_NTPase"/>
</dbReference>
<dbReference type="Gene3D" id="1.20.5.190">
    <property type="match status" value="1"/>
</dbReference>
<evidence type="ECO:0000256" key="5">
    <source>
        <dbReference type="SAM" id="MobiDB-lite"/>
    </source>
</evidence>
<dbReference type="GO" id="GO:0005938">
    <property type="term" value="C:cell cortex"/>
    <property type="evidence" value="ECO:0007669"/>
    <property type="project" value="TreeGrafter"/>
</dbReference>
<accession>A0A672QF13</accession>
<dbReference type="GO" id="GO:0051015">
    <property type="term" value="F:actin filament binding"/>
    <property type="evidence" value="ECO:0007669"/>
    <property type="project" value="TreeGrafter"/>
</dbReference>
<evidence type="ECO:0000259" key="8">
    <source>
        <dbReference type="PROSITE" id="PS50021"/>
    </source>
</evidence>
<dbReference type="SUPFAM" id="SSF48350">
    <property type="entry name" value="GTPase activation domain, GAP"/>
    <property type="match status" value="1"/>
</dbReference>
<dbReference type="PROSITE" id="PS50018">
    <property type="entry name" value="RAS_GTPASE_ACTIV_2"/>
    <property type="match status" value="1"/>
</dbReference>
<dbReference type="InterPro" id="IPR001202">
    <property type="entry name" value="WW_dom"/>
</dbReference>
<dbReference type="InterPro" id="IPR000048">
    <property type="entry name" value="IQ_motif_EF-hand-BS"/>
</dbReference>
<dbReference type="Pfam" id="PF03836">
    <property type="entry name" value="RasGAP_C"/>
    <property type="match status" value="1"/>
</dbReference>
<dbReference type="SUPFAM" id="SSF143885">
    <property type="entry name" value="RGC domain-like"/>
    <property type="match status" value="1"/>
</dbReference>
<dbReference type="InterPro" id="IPR036872">
    <property type="entry name" value="CH_dom_sf"/>
</dbReference>
<reference evidence="9" key="1">
    <citation type="submission" date="2025-08" db="UniProtKB">
        <authorList>
            <consortium name="Ensembl"/>
        </authorList>
    </citation>
    <scope>IDENTIFICATION</scope>
</reference>
<dbReference type="FunFam" id="1.10.418.10:FF:000013">
    <property type="entry name" value="IQ motif containing GTPase activating protein 1"/>
    <property type="match status" value="1"/>
</dbReference>
<evidence type="ECO:0000256" key="1">
    <source>
        <dbReference type="ARBA" id="ARBA00022553"/>
    </source>
</evidence>
<gene>
    <name evidence="9" type="primary">LOC107561620</name>
</gene>
<dbReference type="PROSITE" id="PS01159">
    <property type="entry name" value="WW_DOMAIN_1"/>
    <property type="match status" value="1"/>
</dbReference>
<evidence type="ECO:0000259" key="7">
    <source>
        <dbReference type="PROSITE" id="PS50020"/>
    </source>
</evidence>
<evidence type="ECO:0000313" key="10">
    <source>
        <dbReference type="Proteomes" id="UP000472262"/>
    </source>
</evidence>
<dbReference type="InterPro" id="IPR000593">
    <property type="entry name" value="RasGAP_C"/>
</dbReference>
<keyword evidence="2" id="KW-0677">Repeat</keyword>
<dbReference type="SMART" id="SM00015">
    <property type="entry name" value="IQ"/>
    <property type="match status" value="4"/>
</dbReference>
<feature type="region of interest" description="Disordered" evidence="5">
    <location>
        <begin position="1448"/>
        <end position="1467"/>
    </location>
</feature>
<dbReference type="Gene3D" id="1.10.506.10">
    <property type="entry name" value="GTPase Activation - p120gap, domain 1"/>
    <property type="match status" value="1"/>
</dbReference>
<dbReference type="PROSITE" id="PS50021">
    <property type="entry name" value="CH"/>
    <property type="match status" value="1"/>
</dbReference>
<dbReference type="Gene3D" id="1.10.418.10">
    <property type="entry name" value="Calponin-like domain"/>
    <property type="match status" value="1"/>
</dbReference>
<evidence type="ECO:0000256" key="3">
    <source>
        <dbReference type="ARBA" id="ARBA00022860"/>
    </source>
</evidence>
<protein>
    <submittedName>
        <fullName evidence="9">Ras GTPase-activating-like protein IQGAP1</fullName>
    </submittedName>
</protein>
<evidence type="ECO:0000256" key="4">
    <source>
        <dbReference type="SAM" id="Coils"/>
    </source>
</evidence>
<dbReference type="SMART" id="SM00033">
    <property type="entry name" value="CH"/>
    <property type="match status" value="1"/>
</dbReference>
<dbReference type="SUPFAM" id="SSF52540">
    <property type="entry name" value="P-loop containing nucleoside triphosphate hydrolases"/>
    <property type="match status" value="1"/>
</dbReference>
<dbReference type="InterPro" id="IPR008936">
    <property type="entry name" value="Rho_GTPase_activation_prot"/>
</dbReference>
<feature type="domain" description="Ras-GAP" evidence="6">
    <location>
        <begin position="918"/>
        <end position="1151"/>
    </location>
</feature>